<dbReference type="EMBL" id="JACHGN010000013">
    <property type="protein sequence ID" value="MBB5136154.1"/>
    <property type="molecule type" value="Genomic_DNA"/>
</dbReference>
<protein>
    <submittedName>
        <fullName evidence="1">Uncharacterized protein</fullName>
    </submittedName>
</protein>
<keyword evidence="2" id="KW-1185">Reference proteome</keyword>
<dbReference type="AlphaFoldDB" id="A0A840P4D0"/>
<evidence type="ECO:0000313" key="2">
    <source>
        <dbReference type="Proteomes" id="UP000578449"/>
    </source>
</evidence>
<proteinExistence type="predicted"/>
<accession>A0A840P4D0</accession>
<gene>
    <name evidence="1" type="ORF">HNP84_005898</name>
</gene>
<dbReference type="Proteomes" id="UP000578449">
    <property type="component" value="Unassembled WGS sequence"/>
</dbReference>
<sequence length="44" mass="5360">MDTTRTESGAIHQKRVEWVPDDELKTMRAEKLRRRYKAVPRFEQ</sequence>
<dbReference type="RefSeq" id="WP_281396291.1">
    <property type="nucleotide sequence ID" value="NZ_BAABIX010000017.1"/>
</dbReference>
<organism evidence="1 2">
    <name type="scientific">Thermocatellispora tengchongensis</name>
    <dbReference type="NCBI Taxonomy" id="1073253"/>
    <lineage>
        <taxon>Bacteria</taxon>
        <taxon>Bacillati</taxon>
        <taxon>Actinomycetota</taxon>
        <taxon>Actinomycetes</taxon>
        <taxon>Streptosporangiales</taxon>
        <taxon>Streptosporangiaceae</taxon>
        <taxon>Thermocatellispora</taxon>
    </lineage>
</organism>
<name>A0A840P4D0_9ACTN</name>
<evidence type="ECO:0000313" key="1">
    <source>
        <dbReference type="EMBL" id="MBB5136154.1"/>
    </source>
</evidence>
<comment type="caution">
    <text evidence="1">The sequence shown here is derived from an EMBL/GenBank/DDBJ whole genome shotgun (WGS) entry which is preliminary data.</text>
</comment>
<reference evidence="1 2" key="1">
    <citation type="submission" date="2020-08" db="EMBL/GenBank/DDBJ databases">
        <title>Genomic Encyclopedia of Type Strains, Phase IV (KMG-IV): sequencing the most valuable type-strain genomes for metagenomic binning, comparative biology and taxonomic classification.</title>
        <authorList>
            <person name="Goeker M."/>
        </authorList>
    </citation>
    <scope>NUCLEOTIDE SEQUENCE [LARGE SCALE GENOMIC DNA]</scope>
    <source>
        <strain evidence="1 2">DSM 45615</strain>
    </source>
</reference>